<dbReference type="InterPro" id="IPR011010">
    <property type="entry name" value="DNA_brk_join_enz"/>
</dbReference>
<dbReference type="Gene3D" id="1.10.150.130">
    <property type="match status" value="1"/>
</dbReference>
<protein>
    <submittedName>
        <fullName evidence="2">Uncharacterized protein</fullName>
    </submittedName>
</protein>
<dbReference type="Proteomes" id="UP000035068">
    <property type="component" value="Unassembled WGS sequence"/>
</dbReference>
<comment type="caution">
    <text evidence="2">The sequence shown here is derived from an EMBL/GenBank/DDBJ whole genome shotgun (WGS) entry which is preliminary data.</text>
</comment>
<dbReference type="AlphaFoldDB" id="A0A0C2DVL6"/>
<dbReference type="EMBL" id="JWJD01000001">
    <property type="protein sequence ID" value="KIH77489.1"/>
    <property type="molecule type" value="Genomic_DNA"/>
</dbReference>
<dbReference type="SUPFAM" id="SSF56349">
    <property type="entry name" value="DNA breaking-rejoining enzymes"/>
    <property type="match status" value="1"/>
</dbReference>
<sequence>MSKKSLAHQAKARIGKTHDLSHLTIEKNQGNLERLMGWIQEEYGLESIHNLKTKHMDGFFAEMRQVFSPTTLAGYAVVARDIAEAIGKENIVRSNKDLGASREGSRLCPKTADLEKMAEIQEILNEKAAWLGAAWQLQQAFGLRLSEAIKPLKIIEHKGQSCMEVHGKNGNIYFPPIDTPEREAALQRALEIKETQGGRGLIPADKSLKQGYDAYRNAIRVAGGTKENKANSHLGRHVVVQERLNGSVGSADEETRNQVVQEVGHYDQSKLRHYCDL</sequence>
<reference evidence="2 3" key="1">
    <citation type="submission" date="2014-12" db="EMBL/GenBank/DDBJ databases">
        <title>Genomes of Geoalkalibacter ferrihydriticus and Geoalkalibacter subterraneus, two haloalkaliphilic metal-reducing members of the Geobacteraceae.</title>
        <authorList>
            <person name="Badalamenti J.P."/>
            <person name="Torres C.I."/>
            <person name="Krajmalnik-Brown R."/>
            <person name="Bond D.R."/>
        </authorList>
    </citation>
    <scope>NUCLEOTIDE SEQUENCE [LARGE SCALE GENOMIC DNA]</scope>
    <source>
        <strain evidence="2 3">DSM 17813</strain>
    </source>
</reference>
<keyword evidence="1" id="KW-0238">DNA-binding</keyword>
<dbReference type="InterPro" id="IPR010998">
    <property type="entry name" value="Integrase_recombinase_N"/>
</dbReference>
<evidence type="ECO:0000256" key="1">
    <source>
        <dbReference type="ARBA" id="ARBA00023125"/>
    </source>
</evidence>
<gene>
    <name evidence="2" type="ORF">GFER_01890</name>
</gene>
<evidence type="ECO:0000313" key="2">
    <source>
        <dbReference type="EMBL" id="KIH77489.1"/>
    </source>
</evidence>
<name>A0A0C2DVL6_9BACT</name>
<evidence type="ECO:0000313" key="3">
    <source>
        <dbReference type="Proteomes" id="UP000035068"/>
    </source>
</evidence>
<dbReference type="GO" id="GO:0003677">
    <property type="term" value="F:DNA binding"/>
    <property type="evidence" value="ECO:0007669"/>
    <property type="project" value="UniProtKB-KW"/>
</dbReference>
<keyword evidence="3" id="KW-1185">Reference proteome</keyword>
<dbReference type="RefSeq" id="WP_040095550.1">
    <property type="nucleotide sequence ID" value="NZ_JWJD01000001.1"/>
</dbReference>
<organism evidence="2 3">
    <name type="scientific">Geoalkalibacter ferrihydriticus DSM 17813</name>
    <dbReference type="NCBI Taxonomy" id="1121915"/>
    <lineage>
        <taxon>Bacteria</taxon>
        <taxon>Pseudomonadati</taxon>
        <taxon>Thermodesulfobacteriota</taxon>
        <taxon>Desulfuromonadia</taxon>
        <taxon>Desulfuromonadales</taxon>
        <taxon>Geoalkalibacteraceae</taxon>
        <taxon>Geoalkalibacter</taxon>
    </lineage>
</organism>
<accession>A0A0C2DVL6</accession>
<proteinExistence type="predicted"/>